<keyword evidence="2" id="KW-1133">Transmembrane helix</keyword>
<evidence type="ECO:0000313" key="3">
    <source>
        <dbReference type="EMBL" id="CAK6971972.1"/>
    </source>
</evidence>
<feature type="transmembrane region" description="Helical" evidence="2">
    <location>
        <begin position="283"/>
        <end position="300"/>
    </location>
</feature>
<proteinExistence type="predicted"/>
<dbReference type="PANTHER" id="PTHR47300">
    <property type="entry name" value="PROTEIN KASH5"/>
    <property type="match status" value="1"/>
</dbReference>
<dbReference type="GO" id="GO:0007015">
    <property type="term" value="P:actin filament organization"/>
    <property type="evidence" value="ECO:0007669"/>
    <property type="project" value="TreeGrafter"/>
</dbReference>
<evidence type="ECO:0000313" key="4">
    <source>
        <dbReference type="Proteomes" id="UP001314229"/>
    </source>
</evidence>
<protein>
    <submittedName>
        <fullName evidence="3">Uncharacterized protein LOC122990174</fullName>
    </submittedName>
</protein>
<organism evidence="3 4">
    <name type="scientific">Scomber scombrus</name>
    <name type="common">Atlantic mackerel</name>
    <name type="synonym">Scomber vernalis</name>
    <dbReference type="NCBI Taxonomy" id="13677"/>
    <lineage>
        <taxon>Eukaryota</taxon>
        <taxon>Metazoa</taxon>
        <taxon>Chordata</taxon>
        <taxon>Craniata</taxon>
        <taxon>Vertebrata</taxon>
        <taxon>Euteleostomi</taxon>
        <taxon>Actinopterygii</taxon>
        <taxon>Neopterygii</taxon>
        <taxon>Teleostei</taxon>
        <taxon>Neoteleostei</taxon>
        <taxon>Acanthomorphata</taxon>
        <taxon>Pelagiaria</taxon>
        <taxon>Scombriformes</taxon>
        <taxon>Scombridae</taxon>
        <taxon>Scomber</taxon>
    </lineage>
</organism>
<dbReference type="AlphaFoldDB" id="A0AAV1PN93"/>
<dbReference type="GO" id="GO:0000800">
    <property type="term" value="C:lateral element"/>
    <property type="evidence" value="ECO:0007669"/>
    <property type="project" value="TreeGrafter"/>
</dbReference>
<dbReference type="GO" id="GO:0090619">
    <property type="term" value="C:meiotic spindle pole"/>
    <property type="evidence" value="ECO:0007669"/>
    <property type="project" value="TreeGrafter"/>
</dbReference>
<dbReference type="GO" id="GO:0007129">
    <property type="term" value="P:homologous chromosome pairing at meiosis"/>
    <property type="evidence" value="ECO:0007669"/>
    <property type="project" value="TreeGrafter"/>
</dbReference>
<dbReference type="GO" id="GO:0034993">
    <property type="term" value="C:meiotic nuclear membrane microtubule tethering complex"/>
    <property type="evidence" value="ECO:0007669"/>
    <property type="project" value="InterPro"/>
</dbReference>
<dbReference type="GO" id="GO:0034397">
    <property type="term" value="P:telomere localization"/>
    <property type="evidence" value="ECO:0007669"/>
    <property type="project" value="InterPro"/>
</dbReference>
<feature type="coiled-coil region" evidence="1">
    <location>
        <begin position="58"/>
        <end position="88"/>
    </location>
</feature>
<accession>A0AAV1PN93</accession>
<evidence type="ECO:0000256" key="1">
    <source>
        <dbReference type="SAM" id="Coils"/>
    </source>
</evidence>
<dbReference type="GO" id="GO:0070840">
    <property type="term" value="F:dynein complex binding"/>
    <property type="evidence" value="ECO:0007669"/>
    <property type="project" value="TreeGrafter"/>
</dbReference>
<keyword evidence="1" id="KW-0175">Coiled coil</keyword>
<dbReference type="GO" id="GO:0000781">
    <property type="term" value="C:chromosome, telomeric region"/>
    <property type="evidence" value="ECO:0007669"/>
    <property type="project" value="TreeGrafter"/>
</dbReference>
<feature type="coiled-coil region" evidence="1">
    <location>
        <begin position="117"/>
        <end position="144"/>
    </location>
</feature>
<dbReference type="EMBL" id="CAWUFR010000189">
    <property type="protein sequence ID" value="CAK6971972.1"/>
    <property type="molecule type" value="Genomic_DNA"/>
</dbReference>
<name>A0AAV1PN93_SCOSC</name>
<dbReference type="GO" id="GO:0051653">
    <property type="term" value="P:spindle localization"/>
    <property type="evidence" value="ECO:0007669"/>
    <property type="project" value="TreeGrafter"/>
</dbReference>
<sequence length="336" mass="38415">MLITSTREEDAGSMEVTEENITPKELMEKIAELDYSQSQLRDLNIEMRRWLDVADDDMVVLRSENTALRKQVKDLEKMASDAEQVEAEPCRLILADEPSEKRCDENYIQKLENTQEYTVIKEENKKLTAKVKSLQQQTEQDKKSLSTLSVAIHSLKCEMEEAQLGLLHREDVINQQNLQLKYAEEIVEECSDFMKDLKLTNQELKRQLEDQQDEDSFTILNDVMGKEERSHIPVPSLAEEIKLLASWSEEEAEAEEVLELQSLTASSRTKRCAGSSETAVQKAGLFMLWILAFIFLAFVASRNSAGDFFSINTLWSVAHLMIQPYCTVHYGALPPI</sequence>
<dbReference type="InterPro" id="IPR028170">
    <property type="entry name" value="KASH5"/>
</dbReference>
<dbReference type="Proteomes" id="UP001314229">
    <property type="component" value="Unassembled WGS sequence"/>
</dbReference>
<dbReference type="PANTHER" id="PTHR47300:SF1">
    <property type="entry name" value="PROTEIN KASH5"/>
    <property type="match status" value="1"/>
</dbReference>
<dbReference type="GO" id="GO:0005640">
    <property type="term" value="C:nuclear outer membrane"/>
    <property type="evidence" value="ECO:0007669"/>
    <property type="project" value="TreeGrafter"/>
</dbReference>
<reference evidence="3 4" key="1">
    <citation type="submission" date="2024-01" db="EMBL/GenBank/DDBJ databases">
        <authorList>
            <person name="Alioto T."/>
            <person name="Alioto T."/>
            <person name="Gomez Garrido J."/>
        </authorList>
    </citation>
    <scope>NUCLEOTIDE SEQUENCE [LARGE SCALE GENOMIC DNA]</scope>
</reference>
<dbReference type="GO" id="GO:0051225">
    <property type="term" value="P:spindle assembly"/>
    <property type="evidence" value="ECO:0007669"/>
    <property type="project" value="TreeGrafter"/>
</dbReference>
<keyword evidence="2" id="KW-0812">Transmembrane</keyword>
<keyword evidence="4" id="KW-1185">Reference proteome</keyword>
<dbReference type="GO" id="GO:0090220">
    <property type="term" value="P:chromosome localization to nuclear envelope involved in homologous chromosome segregation"/>
    <property type="evidence" value="ECO:0007669"/>
    <property type="project" value="TreeGrafter"/>
</dbReference>
<keyword evidence="2" id="KW-0472">Membrane</keyword>
<gene>
    <name evidence="3" type="ORF">FSCOSCO3_A003929</name>
</gene>
<evidence type="ECO:0000256" key="2">
    <source>
        <dbReference type="SAM" id="Phobius"/>
    </source>
</evidence>
<comment type="caution">
    <text evidence="3">The sequence shown here is derived from an EMBL/GenBank/DDBJ whole genome shotgun (WGS) entry which is preliminary data.</text>
</comment>